<comment type="caution">
    <text evidence="4">The sequence shown here is derived from an EMBL/GenBank/DDBJ whole genome shotgun (WGS) entry which is preliminary data.</text>
</comment>
<feature type="signal peptide" evidence="1">
    <location>
        <begin position="1"/>
        <end position="22"/>
    </location>
</feature>
<keyword evidence="1" id="KW-0732">Signal</keyword>
<dbReference type="Proteomes" id="UP000663868">
    <property type="component" value="Unassembled WGS sequence"/>
</dbReference>
<feature type="chain" id="PRO_5035682911" description="Secreted protein" evidence="1">
    <location>
        <begin position="23"/>
        <end position="113"/>
    </location>
</feature>
<dbReference type="EMBL" id="CAJNON010000023">
    <property type="protein sequence ID" value="CAF0803413.1"/>
    <property type="molecule type" value="Genomic_DNA"/>
</dbReference>
<dbReference type="EMBL" id="CAJOBB010002649">
    <property type="protein sequence ID" value="CAF3987199.1"/>
    <property type="molecule type" value="Genomic_DNA"/>
</dbReference>
<dbReference type="Proteomes" id="UP000663845">
    <property type="component" value="Unassembled WGS sequence"/>
</dbReference>
<dbReference type="EMBL" id="CAJOAZ010001398">
    <property type="protein sequence ID" value="CAF3809404.1"/>
    <property type="molecule type" value="Genomic_DNA"/>
</dbReference>
<evidence type="ECO:0000256" key="1">
    <source>
        <dbReference type="SAM" id="SignalP"/>
    </source>
</evidence>
<evidence type="ECO:0000313" key="8">
    <source>
        <dbReference type="Proteomes" id="UP000663891"/>
    </source>
</evidence>
<evidence type="ECO:0008006" key="9">
    <source>
        <dbReference type="Google" id="ProtNLM"/>
    </source>
</evidence>
<accession>A0A813T0A1</accession>
<dbReference type="Proteomes" id="UP000663844">
    <property type="component" value="Unassembled WGS sequence"/>
</dbReference>
<dbReference type="Proteomes" id="UP000663891">
    <property type="component" value="Unassembled WGS sequence"/>
</dbReference>
<dbReference type="EMBL" id="CAJOAY010000077">
    <property type="protein sequence ID" value="CAF3524351.1"/>
    <property type="molecule type" value="Genomic_DNA"/>
</dbReference>
<dbReference type="Proteomes" id="UP000663860">
    <property type="component" value="Unassembled WGS sequence"/>
</dbReference>
<organism evidence="4 8">
    <name type="scientific">Adineta steineri</name>
    <dbReference type="NCBI Taxonomy" id="433720"/>
    <lineage>
        <taxon>Eukaryota</taxon>
        <taxon>Metazoa</taxon>
        <taxon>Spiralia</taxon>
        <taxon>Gnathifera</taxon>
        <taxon>Rotifera</taxon>
        <taxon>Eurotatoria</taxon>
        <taxon>Bdelloidea</taxon>
        <taxon>Adinetida</taxon>
        <taxon>Adinetidae</taxon>
        <taxon>Adineta</taxon>
    </lineage>
</organism>
<protein>
    <recommendedName>
        <fullName evidence="9">Secreted protein</fullName>
    </recommendedName>
</protein>
<dbReference type="AlphaFoldDB" id="A0A813T0A1"/>
<dbReference type="EMBL" id="CAJNOG010000011">
    <property type="protein sequence ID" value="CAF0746047.1"/>
    <property type="molecule type" value="Genomic_DNA"/>
</dbReference>
<dbReference type="OrthoDB" id="9997304at2759"/>
<proteinExistence type="predicted"/>
<gene>
    <name evidence="2" type="ORF">IZO911_LOCUS3225</name>
    <name evidence="3" type="ORF">JYZ213_LOCUS2182</name>
    <name evidence="7" type="ORF">KXQ929_LOCUS27692</name>
    <name evidence="5" type="ORF">OKA104_LOCUS2772</name>
    <name evidence="6" type="ORF">OXD698_LOCUS18740</name>
    <name evidence="4" type="ORF">VCS650_LOCUS4141</name>
</gene>
<dbReference type="Proteomes" id="UP000663881">
    <property type="component" value="Unassembled WGS sequence"/>
</dbReference>
<reference evidence="4" key="1">
    <citation type="submission" date="2021-02" db="EMBL/GenBank/DDBJ databases">
        <authorList>
            <person name="Nowell W R."/>
        </authorList>
    </citation>
    <scope>NUCLEOTIDE SEQUENCE</scope>
</reference>
<sequence>MFTQTGLCFILIIIIYFNTASSVPLTTTNFEDQDEKRSSIAVSEQFDSDPDYLLANHPFYDNDDDDDVNNDRMHYQKRSIMKKWYEFFQRPNSPYTIAFPALLRSRRWIQEEK</sequence>
<evidence type="ECO:0000313" key="4">
    <source>
        <dbReference type="EMBL" id="CAF0803413.1"/>
    </source>
</evidence>
<evidence type="ECO:0000313" key="2">
    <source>
        <dbReference type="EMBL" id="CAF0736049.1"/>
    </source>
</evidence>
<evidence type="ECO:0000313" key="3">
    <source>
        <dbReference type="EMBL" id="CAF0746047.1"/>
    </source>
</evidence>
<evidence type="ECO:0000313" key="7">
    <source>
        <dbReference type="EMBL" id="CAF3987199.1"/>
    </source>
</evidence>
<dbReference type="EMBL" id="CAJNOE010000016">
    <property type="protein sequence ID" value="CAF0736049.1"/>
    <property type="molecule type" value="Genomic_DNA"/>
</dbReference>
<evidence type="ECO:0000313" key="5">
    <source>
        <dbReference type="EMBL" id="CAF3524351.1"/>
    </source>
</evidence>
<evidence type="ECO:0000313" key="6">
    <source>
        <dbReference type="EMBL" id="CAF3809404.1"/>
    </source>
</evidence>
<name>A0A813T0A1_9BILA</name>